<dbReference type="PRINTS" id="PR00133">
    <property type="entry name" value="GLHYDRLASE3"/>
</dbReference>
<dbReference type="PANTHER" id="PTHR30620">
    <property type="entry name" value="PERIPLASMIC BETA-GLUCOSIDASE-RELATED"/>
    <property type="match status" value="1"/>
</dbReference>
<dbReference type="OrthoDB" id="9805821at2"/>
<evidence type="ECO:0000256" key="6">
    <source>
        <dbReference type="ARBA" id="ARBA00023295"/>
    </source>
</evidence>
<organism evidence="9 10">
    <name type="scientific">Ruoffia tabacinasalis</name>
    <dbReference type="NCBI Taxonomy" id="87458"/>
    <lineage>
        <taxon>Bacteria</taxon>
        <taxon>Bacillati</taxon>
        <taxon>Bacillota</taxon>
        <taxon>Bacilli</taxon>
        <taxon>Lactobacillales</taxon>
        <taxon>Aerococcaceae</taxon>
        <taxon>Ruoffia</taxon>
    </lineage>
</organism>
<comment type="caution">
    <text evidence="9">The sequence shown here is derived from an EMBL/GenBank/DDBJ whole genome shotgun (WGS) entry which is preliminary data.</text>
</comment>
<dbReference type="Pfam" id="PF00933">
    <property type="entry name" value="Glyco_hydro_3"/>
    <property type="match status" value="1"/>
</dbReference>
<reference evidence="9 10" key="1">
    <citation type="submission" date="2019-05" db="EMBL/GenBank/DDBJ databases">
        <title>The metagenome of a microbial culture collection derived from dairy environment covers the genomic content of the human microbiome.</title>
        <authorList>
            <person name="Roder T."/>
            <person name="Wuthrich D."/>
            <person name="Sattari Z."/>
            <person name="Von Ah U."/>
            <person name="Bar C."/>
            <person name="Ronchi F."/>
            <person name="Macpherson A.J."/>
            <person name="Ganal-Vonarburg S.C."/>
            <person name="Bruggmann R."/>
            <person name="Vergeres G."/>
        </authorList>
    </citation>
    <scope>NUCLEOTIDE SEQUENCE [LARGE SCALE GENOMIC DNA]</scope>
    <source>
        <strain evidence="9 10">FAM 24227</strain>
    </source>
</reference>
<evidence type="ECO:0000256" key="1">
    <source>
        <dbReference type="ARBA" id="ARBA00000448"/>
    </source>
</evidence>
<dbReference type="RefSeq" id="WP_138404904.1">
    <property type="nucleotide sequence ID" value="NZ_VBSP01000028.1"/>
</dbReference>
<dbReference type="PANTHER" id="PTHR30620:SF16">
    <property type="entry name" value="LYSOSOMAL BETA GLUCOSIDASE"/>
    <property type="match status" value="1"/>
</dbReference>
<dbReference type="InterPro" id="IPR036962">
    <property type="entry name" value="Glyco_hydro_3_N_sf"/>
</dbReference>
<dbReference type="InterPro" id="IPR036881">
    <property type="entry name" value="Glyco_hydro_3_C_sf"/>
</dbReference>
<dbReference type="InterPro" id="IPR017853">
    <property type="entry name" value="GH"/>
</dbReference>
<protein>
    <recommendedName>
        <fullName evidence="3">beta-glucosidase</fullName>
        <ecNumber evidence="3">3.2.1.21</ecNumber>
    </recommendedName>
</protein>
<dbReference type="Gene3D" id="3.20.20.300">
    <property type="entry name" value="Glycoside hydrolase, family 3, N-terminal domain"/>
    <property type="match status" value="1"/>
</dbReference>
<dbReference type="Gene3D" id="3.40.50.1700">
    <property type="entry name" value="Glycoside hydrolase family 3 C-terminal domain"/>
    <property type="match status" value="1"/>
</dbReference>
<evidence type="ECO:0000259" key="7">
    <source>
        <dbReference type="Pfam" id="PF00933"/>
    </source>
</evidence>
<dbReference type="SUPFAM" id="SSF51445">
    <property type="entry name" value="(Trans)glycosidases"/>
    <property type="match status" value="1"/>
</dbReference>
<feature type="domain" description="Glycoside hydrolase family 3 N-terminal" evidence="7">
    <location>
        <begin position="97"/>
        <end position="426"/>
    </location>
</feature>
<dbReference type="SUPFAM" id="SSF52279">
    <property type="entry name" value="Beta-D-glucan exohydrolase, C-terminal domain"/>
    <property type="match status" value="1"/>
</dbReference>
<evidence type="ECO:0000313" key="10">
    <source>
        <dbReference type="Proteomes" id="UP000306420"/>
    </source>
</evidence>
<evidence type="ECO:0000313" key="9">
    <source>
        <dbReference type="EMBL" id="TLQ40505.1"/>
    </source>
</evidence>
<evidence type="ECO:0000256" key="4">
    <source>
        <dbReference type="ARBA" id="ARBA00022729"/>
    </source>
</evidence>
<accession>A0A5R9DV46</accession>
<dbReference type="InterPro" id="IPR002772">
    <property type="entry name" value="Glyco_hydro_3_C"/>
</dbReference>
<keyword evidence="4" id="KW-0732">Signal</keyword>
<evidence type="ECO:0000256" key="2">
    <source>
        <dbReference type="ARBA" id="ARBA00005336"/>
    </source>
</evidence>
<proteinExistence type="inferred from homology"/>
<dbReference type="EMBL" id="VBSP01000028">
    <property type="protein sequence ID" value="TLQ40505.1"/>
    <property type="molecule type" value="Genomic_DNA"/>
</dbReference>
<evidence type="ECO:0000256" key="3">
    <source>
        <dbReference type="ARBA" id="ARBA00012744"/>
    </source>
</evidence>
<evidence type="ECO:0000259" key="8">
    <source>
        <dbReference type="Pfam" id="PF01915"/>
    </source>
</evidence>
<evidence type="ECO:0000256" key="5">
    <source>
        <dbReference type="ARBA" id="ARBA00022801"/>
    </source>
</evidence>
<dbReference type="EC" id="3.2.1.21" evidence="3"/>
<dbReference type="Pfam" id="PF01915">
    <property type="entry name" value="Glyco_hydro_3_C"/>
    <property type="match status" value="1"/>
</dbReference>
<gene>
    <name evidence="9" type="ORF">FEZ33_08095</name>
</gene>
<dbReference type="InterPro" id="IPR051915">
    <property type="entry name" value="Cellulose_Degrad_GH3"/>
</dbReference>
<dbReference type="AlphaFoldDB" id="A0A5R9DV46"/>
<feature type="domain" description="Glycoside hydrolase family 3 C-terminal" evidence="8">
    <location>
        <begin position="468"/>
        <end position="690"/>
    </location>
</feature>
<keyword evidence="5 9" id="KW-0378">Hydrolase</keyword>
<name>A0A5R9DV46_9LACT</name>
<comment type="similarity">
    <text evidence="2">Belongs to the glycosyl hydrolase 3 family.</text>
</comment>
<comment type="catalytic activity">
    <reaction evidence="1">
        <text>Hydrolysis of terminal, non-reducing beta-D-glucosyl residues with release of beta-D-glucose.</text>
        <dbReference type="EC" id="3.2.1.21"/>
    </reaction>
</comment>
<dbReference type="GO" id="GO:0008422">
    <property type="term" value="F:beta-glucosidase activity"/>
    <property type="evidence" value="ECO:0007669"/>
    <property type="project" value="UniProtKB-EC"/>
</dbReference>
<dbReference type="GO" id="GO:0009251">
    <property type="term" value="P:glucan catabolic process"/>
    <property type="evidence" value="ECO:0007669"/>
    <property type="project" value="TreeGrafter"/>
</dbReference>
<sequence length="690" mass="77614">MNLKTKSKQIIEVDGLKFKDLNNNGVLDAYEDWRLSSRERAENLVSLMNIDEKLGMLMINQLGMGKAKKEGENTEILDEVFEKADGTPMKSLDKYPTTETIEKLHMRHFILRDNMPNEDINEWVNKLNEVAEATRLGIPVVVASNSRNEFSSKLLAENLEKLPFSLYPGTLGIAAAVQGDLEQGEGYKIIDDFAKYSKNEWLDSGIRKGYMYMADVVTDPRWQRTDGTFGEEPELISEIIARLIKGFQGEELNEDSIALTIKHFPGGGARENGFDPHYKEGKWNVYRTEGSLENYHLPPFIEAAKHNPSSMMPYYSAPSIEKSHFQSFDGEAIPFEEVGMAFNHYILNHLLRDKLGFTGYINSDTGIMGKTGWGVEDLTVPGRFAKAINAGTDLISGTNQVKDLKKAITSNLISPQRIDQANVNVLIEMFDLGLFDNKTYVGDQPVVNEATKKEAEEAAYQTHLKSVTLLKNDNVLPAKGQKLFVKAFGRGEEETEKYQELLLKDVQALNIDIVEDYKEADIAALFLYPVSGSYFDATPGLLELEICEDKTNIALNGDTYKETTLSNFYELNKIVDYMHENDKKVVTSVNMILPWILENVEKKSNALLVGYDTFPGAVLEVILGQFSPIGKLPLTLPKNSKVIVVDEYGVSISRNDVPGYDKDKYMREGMTYAYVDQAGNEYRSGFCLNY</sequence>
<dbReference type="InterPro" id="IPR001764">
    <property type="entry name" value="Glyco_hydro_3_N"/>
</dbReference>
<dbReference type="Proteomes" id="UP000306420">
    <property type="component" value="Unassembled WGS sequence"/>
</dbReference>
<keyword evidence="6" id="KW-0326">Glycosidase</keyword>